<keyword evidence="3" id="KW-1185">Reference proteome</keyword>
<reference evidence="2" key="1">
    <citation type="submission" date="2015-10" db="EMBL/GenBank/DDBJ databases">
        <authorList>
            <person name="Regsiter A."/>
            <person name="william w."/>
        </authorList>
    </citation>
    <scope>NUCLEOTIDE SEQUENCE</scope>
    <source>
        <strain evidence="2">Montdore</strain>
    </source>
</reference>
<dbReference type="AlphaFoldDB" id="A0A292PMF7"/>
<organism evidence="2 3">
    <name type="scientific">Tuber aestivum</name>
    <name type="common">summer truffle</name>
    <dbReference type="NCBI Taxonomy" id="59557"/>
    <lineage>
        <taxon>Eukaryota</taxon>
        <taxon>Fungi</taxon>
        <taxon>Dikarya</taxon>
        <taxon>Ascomycota</taxon>
        <taxon>Pezizomycotina</taxon>
        <taxon>Pezizomycetes</taxon>
        <taxon>Pezizales</taxon>
        <taxon>Tuberaceae</taxon>
        <taxon>Tuber</taxon>
    </lineage>
</organism>
<proteinExistence type="predicted"/>
<accession>A0A292PMF7</accession>
<sequence length="137" mass="15714">NPTRRKNPDKPKQPRTQRNSWSLLQFVAKITYGSLLCAYGWTGSDSCRMVTVSRCGTLRCRTERESLPADPIRNTISFPRSWLNLIPWTDTSDILSEPVVPSFLSFMYLSPFGRSDRATEELFLIAGRESLLRELEL</sequence>
<evidence type="ECO:0000313" key="2">
    <source>
        <dbReference type="EMBL" id="CUS07667.1"/>
    </source>
</evidence>
<name>A0A292PMF7_9PEZI</name>
<keyword evidence="1" id="KW-1133">Transmembrane helix</keyword>
<evidence type="ECO:0000256" key="1">
    <source>
        <dbReference type="SAM" id="Phobius"/>
    </source>
</evidence>
<dbReference type="Proteomes" id="UP001412239">
    <property type="component" value="Unassembled WGS sequence"/>
</dbReference>
<feature type="non-terminal residue" evidence="2">
    <location>
        <position position="1"/>
    </location>
</feature>
<dbReference type="EMBL" id="LN891184">
    <property type="protein sequence ID" value="CUS07667.1"/>
    <property type="molecule type" value="Genomic_DNA"/>
</dbReference>
<evidence type="ECO:0000313" key="3">
    <source>
        <dbReference type="Proteomes" id="UP001412239"/>
    </source>
</evidence>
<protein>
    <submittedName>
        <fullName evidence="2">Uncharacterized protein</fullName>
    </submittedName>
</protein>
<keyword evidence="1" id="KW-0472">Membrane</keyword>
<feature type="transmembrane region" description="Helical" evidence="1">
    <location>
        <begin position="21"/>
        <end position="41"/>
    </location>
</feature>
<gene>
    <name evidence="2" type="ORF">GSTUAT00008245001</name>
</gene>
<keyword evidence="1" id="KW-0812">Transmembrane</keyword>